<dbReference type="RefSeq" id="XP_008025793.1">
    <property type="nucleotide sequence ID" value="XM_008027602.1"/>
</dbReference>
<evidence type="ECO:0000313" key="1">
    <source>
        <dbReference type="EMBL" id="EOA87366.1"/>
    </source>
</evidence>
<gene>
    <name evidence="1" type="ORF">SETTUDRAFT_163328</name>
</gene>
<reference evidence="1 2" key="1">
    <citation type="journal article" date="2012" name="PLoS Pathog.">
        <title>Diverse lifestyles and strategies of plant pathogenesis encoded in the genomes of eighteen Dothideomycetes fungi.</title>
        <authorList>
            <person name="Ohm R.A."/>
            <person name="Feau N."/>
            <person name="Henrissat B."/>
            <person name="Schoch C.L."/>
            <person name="Horwitz B.A."/>
            <person name="Barry K.W."/>
            <person name="Condon B.J."/>
            <person name="Copeland A.C."/>
            <person name="Dhillon B."/>
            <person name="Glaser F."/>
            <person name="Hesse C.N."/>
            <person name="Kosti I."/>
            <person name="LaButti K."/>
            <person name="Lindquist E.A."/>
            <person name="Lucas S."/>
            <person name="Salamov A.A."/>
            <person name="Bradshaw R.E."/>
            <person name="Ciuffetti L."/>
            <person name="Hamelin R.C."/>
            <person name="Kema G.H.J."/>
            <person name="Lawrence C."/>
            <person name="Scott J.A."/>
            <person name="Spatafora J.W."/>
            <person name="Turgeon B.G."/>
            <person name="de Wit P.J.G.M."/>
            <person name="Zhong S."/>
            <person name="Goodwin S.B."/>
            <person name="Grigoriev I.V."/>
        </authorList>
    </citation>
    <scope>NUCLEOTIDE SEQUENCE [LARGE SCALE GENOMIC DNA]</scope>
    <source>
        <strain evidence="2">28A</strain>
    </source>
</reference>
<protein>
    <submittedName>
        <fullName evidence="1">Uncharacterized protein</fullName>
    </submittedName>
</protein>
<dbReference type="AlphaFoldDB" id="R0IRP5"/>
<reference evidence="1 2" key="2">
    <citation type="journal article" date="2013" name="PLoS Genet.">
        <title>Comparative genome structure, secondary metabolite, and effector coding capacity across Cochliobolus pathogens.</title>
        <authorList>
            <person name="Condon B.J."/>
            <person name="Leng Y."/>
            <person name="Wu D."/>
            <person name="Bushley K.E."/>
            <person name="Ohm R.A."/>
            <person name="Otillar R."/>
            <person name="Martin J."/>
            <person name="Schackwitz W."/>
            <person name="Grimwood J."/>
            <person name="MohdZainudin N."/>
            <person name="Xue C."/>
            <person name="Wang R."/>
            <person name="Manning V.A."/>
            <person name="Dhillon B."/>
            <person name="Tu Z.J."/>
            <person name="Steffenson B.J."/>
            <person name="Salamov A."/>
            <person name="Sun H."/>
            <person name="Lowry S."/>
            <person name="LaButti K."/>
            <person name="Han J."/>
            <person name="Copeland A."/>
            <person name="Lindquist E."/>
            <person name="Barry K."/>
            <person name="Schmutz J."/>
            <person name="Baker S.E."/>
            <person name="Ciuffetti L.M."/>
            <person name="Grigoriev I.V."/>
            <person name="Zhong S."/>
            <person name="Turgeon B.G."/>
        </authorList>
    </citation>
    <scope>NUCLEOTIDE SEQUENCE [LARGE SCALE GENOMIC DNA]</scope>
    <source>
        <strain evidence="2">28A</strain>
    </source>
</reference>
<keyword evidence="2" id="KW-1185">Reference proteome</keyword>
<evidence type="ECO:0000313" key="2">
    <source>
        <dbReference type="Proteomes" id="UP000016935"/>
    </source>
</evidence>
<proteinExistence type="predicted"/>
<dbReference type="HOGENOM" id="CLU_3015680_0_0_1"/>
<dbReference type="EMBL" id="KB908592">
    <property type="protein sequence ID" value="EOA87366.1"/>
    <property type="molecule type" value="Genomic_DNA"/>
</dbReference>
<accession>R0IRP5</accession>
<organism evidence="1 2">
    <name type="scientific">Exserohilum turcicum (strain 28A)</name>
    <name type="common">Northern leaf blight fungus</name>
    <name type="synonym">Setosphaeria turcica</name>
    <dbReference type="NCBI Taxonomy" id="671987"/>
    <lineage>
        <taxon>Eukaryota</taxon>
        <taxon>Fungi</taxon>
        <taxon>Dikarya</taxon>
        <taxon>Ascomycota</taxon>
        <taxon>Pezizomycotina</taxon>
        <taxon>Dothideomycetes</taxon>
        <taxon>Pleosporomycetidae</taxon>
        <taxon>Pleosporales</taxon>
        <taxon>Pleosporineae</taxon>
        <taxon>Pleosporaceae</taxon>
        <taxon>Exserohilum</taxon>
    </lineage>
</organism>
<name>R0IRP5_EXST2</name>
<dbReference type="GeneID" id="19398734"/>
<sequence>MAALRSLTRLVGECEREHASGSTGAKSEASIVPGKHHVLVSRANAEDYVPVWHYPS</sequence>
<dbReference type="Proteomes" id="UP000016935">
    <property type="component" value="Unassembled WGS sequence"/>
</dbReference>